<organism evidence="1">
    <name type="scientific">Anguilla anguilla</name>
    <name type="common">European freshwater eel</name>
    <name type="synonym">Muraena anguilla</name>
    <dbReference type="NCBI Taxonomy" id="7936"/>
    <lineage>
        <taxon>Eukaryota</taxon>
        <taxon>Metazoa</taxon>
        <taxon>Chordata</taxon>
        <taxon>Craniata</taxon>
        <taxon>Vertebrata</taxon>
        <taxon>Euteleostomi</taxon>
        <taxon>Actinopterygii</taxon>
        <taxon>Neopterygii</taxon>
        <taxon>Teleostei</taxon>
        <taxon>Anguilliformes</taxon>
        <taxon>Anguillidae</taxon>
        <taxon>Anguilla</taxon>
    </lineage>
</organism>
<dbReference type="AlphaFoldDB" id="A0A0E9TEC9"/>
<evidence type="ECO:0000313" key="1">
    <source>
        <dbReference type="EMBL" id="JAH52044.1"/>
    </source>
</evidence>
<accession>A0A0E9TEC9</accession>
<protein>
    <submittedName>
        <fullName evidence="1">Uncharacterized protein</fullName>
    </submittedName>
</protein>
<reference evidence="1" key="2">
    <citation type="journal article" date="2015" name="Fish Shellfish Immunol.">
        <title>Early steps in the European eel (Anguilla anguilla)-Vibrio vulnificus interaction in the gills: Role of the RtxA13 toxin.</title>
        <authorList>
            <person name="Callol A."/>
            <person name="Pajuelo D."/>
            <person name="Ebbesson L."/>
            <person name="Teles M."/>
            <person name="MacKenzie S."/>
            <person name="Amaro C."/>
        </authorList>
    </citation>
    <scope>NUCLEOTIDE SEQUENCE</scope>
</reference>
<name>A0A0E9TEC9_ANGAN</name>
<dbReference type="EMBL" id="GBXM01056533">
    <property type="protein sequence ID" value="JAH52044.1"/>
    <property type="molecule type" value="Transcribed_RNA"/>
</dbReference>
<proteinExistence type="predicted"/>
<sequence length="46" mass="5448">MVDRFQSFYFICHFPLKIVKKVLSMQKVVLHGACKEYMTEQGSDHQ</sequence>
<reference evidence="1" key="1">
    <citation type="submission" date="2014-11" db="EMBL/GenBank/DDBJ databases">
        <authorList>
            <person name="Amaro Gonzalez C."/>
        </authorList>
    </citation>
    <scope>NUCLEOTIDE SEQUENCE</scope>
</reference>